<dbReference type="AlphaFoldDB" id="A0A953J6J4"/>
<evidence type="ECO:0000313" key="2">
    <source>
        <dbReference type="EMBL" id="MBZ0155547.1"/>
    </source>
</evidence>
<dbReference type="InterPro" id="IPR025576">
    <property type="entry name" value="YwiC"/>
</dbReference>
<feature type="transmembrane region" description="Helical" evidence="1">
    <location>
        <begin position="139"/>
        <end position="156"/>
    </location>
</feature>
<feature type="transmembrane region" description="Helical" evidence="1">
    <location>
        <begin position="212"/>
        <end position="230"/>
    </location>
</feature>
<keyword evidence="1" id="KW-0472">Membrane</keyword>
<feature type="transmembrane region" description="Helical" evidence="1">
    <location>
        <begin position="90"/>
        <end position="107"/>
    </location>
</feature>
<accession>A0A953J6J4</accession>
<keyword evidence="1" id="KW-1133">Transmembrane helix</keyword>
<keyword evidence="1" id="KW-0812">Transmembrane</keyword>
<reference evidence="2" key="1">
    <citation type="journal article" date="2021" name="bioRxiv">
        <title>Unraveling nitrogen, sulfur and carbon metabolic pathways and microbial community transcriptional responses to substrate deprivation and toxicity stresses in a bioreactor mimicking anoxic brackish coastal sediment conditions.</title>
        <authorList>
            <person name="Martins P.D."/>
            <person name="Echeveste M.J."/>
            <person name="Arshad A."/>
            <person name="Kurth J."/>
            <person name="Ouboter H."/>
            <person name="Jetten M.S.M."/>
            <person name="Welte C.U."/>
        </authorList>
    </citation>
    <scope>NUCLEOTIDE SEQUENCE</scope>
    <source>
        <strain evidence="2">MAG_39</strain>
    </source>
</reference>
<feature type="transmembrane region" description="Helical" evidence="1">
    <location>
        <begin position="66"/>
        <end position="84"/>
    </location>
</feature>
<protein>
    <recommendedName>
        <fullName evidence="4">YwiC-like protein</fullName>
    </recommendedName>
</protein>
<feature type="transmembrane region" description="Helical" evidence="1">
    <location>
        <begin position="112"/>
        <end position="133"/>
    </location>
</feature>
<dbReference type="Pfam" id="PF14256">
    <property type="entry name" value="YwiC"/>
    <property type="match status" value="1"/>
</dbReference>
<feature type="transmembrane region" description="Helical" evidence="1">
    <location>
        <begin position="168"/>
        <end position="192"/>
    </location>
</feature>
<feature type="transmembrane region" description="Helical" evidence="1">
    <location>
        <begin position="12"/>
        <end position="31"/>
    </location>
</feature>
<evidence type="ECO:0000313" key="3">
    <source>
        <dbReference type="Proteomes" id="UP000705867"/>
    </source>
</evidence>
<dbReference type="Proteomes" id="UP000705867">
    <property type="component" value="Unassembled WGS sequence"/>
</dbReference>
<evidence type="ECO:0008006" key="4">
    <source>
        <dbReference type="Google" id="ProtNLM"/>
    </source>
</evidence>
<reference evidence="2" key="2">
    <citation type="submission" date="2021-08" db="EMBL/GenBank/DDBJ databases">
        <authorList>
            <person name="Dalcin Martins P."/>
        </authorList>
    </citation>
    <scope>NUCLEOTIDE SEQUENCE</scope>
    <source>
        <strain evidence="2">MAG_39</strain>
    </source>
</reference>
<gene>
    <name evidence="2" type="ORF">K8I29_04940</name>
</gene>
<proteinExistence type="predicted"/>
<organism evidence="2 3">
    <name type="scientific">Candidatus Nitrobium versatile</name>
    <dbReference type="NCBI Taxonomy" id="2884831"/>
    <lineage>
        <taxon>Bacteria</taxon>
        <taxon>Pseudomonadati</taxon>
        <taxon>Nitrospirota</taxon>
        <taxon>Nitrospiria</taxon>
        <taxon>Nitrospirales</taxon>
        <taxon>Nitrospiraceae</taxon>
        <taxon>Candidatus Nitrobium</taxon>
    </lineage>
</organism>
<evidence type="ECO:0000256" key="1">
    <source>
        <dbReference type="SAM" id="Phobius"/>
    </source>
</evidence>
<comment type="caution">
    <text evidence="2">The sequence shown here is derived from an EMBL/GenBank/DDBJ whole genome shotgun (WGS) entry which is preliminary data.</text>
</comment>
<sequence length="231" mass="25050">MREYRLKEYGSWSVLVLSYAAGLAVSGSVTVASLAPLLALSLCINAKQAFVLWIRRSGPAPARAGGAFLLQILAATLILLVIFGSSLLRLLPYAFVPLLYLLLLKGAGEHALVTEIAGFALLALSALIARFAASGVVDPALFAAVALFFAAGVFKVRVHLRRGLSERILMGLYVLFCLAVYSVMSTPVIILLPLFDNLLFAALLYRVRLKTLGWIEVLKGMLFLLLAFLFY</sequence>
<dbReference type="EMBL" id="JAIOIV010000034">
    <property type="protein sequence ID" value="MBZ0155547.1"/>
    <property type="molecule type" value="Genomic_DNA"/>
</dbReference>
<name>A0A953J6J4_9BACT</name>